<dbReference type="EMBL" id="JAACJN010000007">
    <property type="protein sequence ID" value="KAF5392069.1"/>
    <property type="molecule type" value="Genomic_DNA"/>
</dbReference>
<dbReference type="AlphaFoldDB" id="A0A8H5HYS0"/>
<dbReference type="Gene3D" id="3.40.50.720">
    <property type="entry name" value="NAD(P)-binding Rossmann-like Domain"/>
    <property type="match status" value="1"/>
</dbReference>
<evidence type="ECO:0000256" key="3">
    <source>
        <dbReference type="SAM" id="MobiDB-lite"/>
    </source>
</evidence>
<dbReference type="Gene3D" id="3.90.25.10">
    <property type="entry name" value="UDP-galactose 4-epimerase, domain 1"/>
    <property type="match status" value="1"/>
</dbReference>
<dbReference type="PANTHER" id="PTHR42748:SF7">
    <property type="entry name" value="NMRA LIKE REDOX SENSOR 1-RELATED"/>
    <property type="match status" value="1"/>
</dbReference>
<dbReference type="OrthoDB" id="2021186at2759"/>
<gene>
    <name evidence="5" type="ORF">D9757_003335</name>
</gene>
<feature type="compositionally biased region" description="Basic and acidic residues" evidence="3">
    <location>
        <begin position="626"/>
        <end position="648"/>
    </location>
</feature>
<evidence type="ECO:0000256" key="2">
    <source>
        <dbReference type="ARBA" id="ARBA00022857"/>
    </source>
</evidence>
<comment type="similarity">
    <text evidence="1">Belongs to the NmrA-type oxidoreductase family.</text>
</comment>
<dbReference type="Pfam" id="PF05368">
    <property type="entry name" value="NmrA"/>
    <property type="match status" value="1"/>
</dbReference>
<dbReference type="Pfam" id="PF04795">
    <property type="entry name" value="PAPA-1"/>
    <property type="match status" value="1"/>
</dbReference>
<feature type="compositionally biased region" description="Low complexity" evidence="3">
    <location>
        <begin position="667"/>
        <end position="687"/>
    </location>
</feature>
<evidence type="ECO:0000313" key="5">
    <source>
        <dbReference type="EMBL" id="KAF5392069.1"/>
    </source>
</evidence>
<dbReference type="InterPro" id="IPR006880">
    <property type="entry name" value="INO80B_C"/>
</dbReference>
<dbReference type="InterPro" id="IPR051164">
    <property type="entry name" value="NmrA-like_oxidored"/>
</dbReference>
<feature type="compositionally biased region" description="Acidic residues" evidence="3">
    <location>
        <begin position="708"/>
        <end position="748"/>
    </location>
</feature>
<dbReference type="Proteomes" id="UP000518752">
    <property type="component" value="Unassembled WGS sequence"/>
</dbReference>
<feature type="compositionally biased region" description="Basic residues" evidence="3">
    <location>
        <begin position="691"/>
        <end position="702"/>
    </location>
</feature>
<dbReference type="SUPFAM" id="SSF51735">
    <property type="entry name" value="NAD(P)-binding Rossmann-fold domains"/>
    <property type="match status" value="1"/>
</dbReference>
<dbReference type="InterPro" id="IPR008030">
    <property type="entry name" value="NmrA-like"/>
</dbReference>
<keyword evidence="6" id="KW-1185">Reference proteome</keyword>
<evidence type="ECO:0000313" key="6">
    <source>
        <dbReference type="Proteomes" id="UP000518752"/>
    </source>
</evidence>
<comment type="caution">
    <text evidence="5">The sequence shown here is derived from an EMBL/GenBank/DDBJ whole genome shotgun (WGS) entry which is preliminary data.</text>
</comment>
<accession>A0A8H5HYS0</accession>
<feature type="compositionally biased region" description="Acidic residues" evidence="3">
    <location>
        <begin position="531"/>
        <end position="554"/>
    </location>
</feature>
<feature type="compositionally biased region" description="Acidic residues" evidence="3">
    <location>
        <begin position="405"/>
        <end position="435"/>
    </location>
</feature>
<reference evidence="5 6" key="1">
    <citation type="journal article" date="2020" name="ISME J.">
        <title>Uncovering the hidden diversity of litter-decomposition mechanisms in mushroom-forming fungi.</title>
        <authorList>
            <person name="Floudas D."/>
            <person name="Bentzer J."/>
            <person name="Ahren D."/>
            <person name="Johansson T."/>
            <person name="Persson P."/>
            <person name="Tunlid A."/>
        </authorList>
    </citation>
    <scope>NUCLEOTIDE SEQUENCE [LARGE SCALE GENOMIC DNA]</scope>
    <source>
        <strain evidence="5 6">CBS 406.79</strain>
    </source>
</reference>
<evidence type="ECO:0000259" key="4">
    <source>
        <dbReference type="SMART" id="SM01406"/>
    </source>
</evidence>
<organism evidence="5 6">
    <name type="scientific">Collybiopsis confluens</name>
    <dbReference type="NCBI Taxonomy" id="2823264"/>
    <lineage>
        <taxon>Eukaryota</taxon>
        <taxon>Fungi</taxon>
        <taxon>Dikarya</taxon>
        <taxon>Basidiomycota</taxon>
        <taxon>Agaricomycotina</taxon>
        <taxon>Agaricomycetes</taxon>
        <taxon>Agaricomycetidae</taxon>
        <taxon>Agaricales</taxon>
        <taxon>Marasmiineae</taxon>
        <taxon>Omphalotaceae</taxon>
        <taxon>Collybiopsis</taxon>
    </lineage>
</organism>
<feature type="region of interest" description="Disordered" evidence="3">
    <location>
        <begin position="360"/>
        <end position="579"/>
    </location>
</feature>
<evidence type="ECO:0000256" key="1">
    <source>
        <dbReference type="ARBA" id="ARBA00006328"/>
    </source>
</evidence>
<feature type="compositionally biased region" description="Low complexity" evidence="3">
    <location>
        <begin position="504"/>
        <end position="515"/>
    </location>
</feature>
<feature type="compositionally biased region" description="Acidic residues" evidence="3">
    <location>
        <begin position="447"/>
        <end position="458"/>
    </location>
</feature>
<protein>
    <recommendedName>
        <fullName evidence="4">INO80 complex subunit B-like conserved region domain-containing protein</fullName>
    </recommendedName>
</protein>
<feature type="compositionally biased region" description="Polar residues" evidence="3">
    <location>
        <begin position="379"/>
        <end position="392"/>
    </location>
</feature>
<proteinExistence type="inferred from homology"/>
<feature type="compositionally biased region" description="Low complexity" evidence="3">
    <location>
        <begin position="476"/>
        <end position="490"/>
    </location>
</feature>
<feature type="region of interest" description="Disordered" evidence="3">
    <location>
        <begin position="626"/>
        <end position="766"/>
    </location>
</feature>
<dbReference type="GO" id="GO:0031011">
    <property type="term" value="C:Ino80 complex"/>
    <property type="evidence" value="ECO:0007669"/>
    <property type="project" value="InterPro"/>
</dbReference>
<feature type="compositionally biased region" description="Basic residues" evidence="3">
    <location>
        <begin position="652"/>
        <end position="663"/>
    </location>
</feature>
<keyword evidence="2" id="KW-0521">NADP</keyword>
<name>A0A8H5HYS0_9AGAR</name>
<dbReference type="InterPro" id="IPR036291">
    <property type="entry name" value="NAD(P)-bd_dom_sf"/>
</dbReference>
<dbReference type="PANTHER" id="PTHR42748">
    <property type="entry name" value="NITROGEN METABOLITE REPRESSION PROTEIN NMRA FAMILY MEMBER"/>
    <property type="match status" value="1"/>
</dbReference>
<sequence>MAEKTILVTGATGRQGQALIRALNPTSLAEQETTTFRILALTRNAASPSAISLRSESHVDIVEGNLDSQPSIRKIFEDAKSSGGIWGVFCVLCFPGLGNNADHVEAQGKLLANLALEFGVSAYIFSSAERGGEVDDDKFKLDGLAKVNIERHVKDLGSKGLPWTILRPGFFMENYEGMLGSITVSVLQVGLQPETAITLIAADDIGQVAAGVFRNPDSFRFRILSVYGERSTMKEQSEAYKRATGRSMSATPHFLARVIIIEDRERIHTIFTEGTAPELDEQNAATREAYPALRNFETWCREQGSRASSRQAGWNNPIQFTSPTFSINLSPPVAASNTSWNFAPDDDDYEYEEMMRRLRSNSGAQALKQKAEEEKAKASHQTRASTRGSNKGSPAKGKARAKDIESEDDEGDEAADEEVDADGEEEADVDIEGDAEGVYQAAGIDSDPGEDQDEDDSETITHSPIKPRLRIKLKLPTVPASSTSNTATPTPEEERKAITPMTPGRRAVAKRSAAVRGRRRIQDLDSSSSEIESEGSVAEEAEGEEDEDEDEEMDGTGTMDSTPAPTSHPASKAKAKPRLTTRQAVLASVLDPSHVALDSDLAAQSIQGNASKKKKVLNETELALRREENARKRKNLSEKRLEDEKLETINRLLKKQTKPRAKRAGGPSHSASSSVPPSAPSTSTRGGATKRGGRGRGRKGRSSRAGIAEDDDVPEGEAMDVDDQEGPGEAAEEGEEEELGVDEEEAAAEESTGGGSEKSKPTQGPVVPMFRWVSTTVMVPAAPKSQLTVVAGTESLAMGPVEDAIIADSSAAPLPQPLKDSDEAQANNAMQVDASAVSDVRAEPISNQTLGQEKQMRIYLAVPATFLPPASEDTAAAALSSTLGPQLSAVCAVSGCGLERKYRLVKDWKIGACGMEHLKVLEGRTT</sequence>
<feature type="domain" description="INO80 complex subunit B-like conserved region" evidence="4">
    <location>
        <begin position="621"/>
        <end position="783"/>
    </location>
</feature>
<dbReference type="SMART" id="SM01406">
    <property type="entry name" value="PAPA-1"/>
    <property type="match status" value="1"/>
</dbReference>